<dbReference type="GO" id="GO:0009254">
    <property type="term" value="P:peptidoglycan turnover"/>
    <property type="evidence" value="ECO:0007669"/>
    <property type="project" value="TreeGrafter"/>
</dbReference>
<feature type="region of interest" description="Disordered" evidence="6">
    <location>
        <begin position="1"/>
        <end position="36"/>
    </location>
</feature>
<dbReference type="Pfam" id="PF01510">
    <property type="entry name" value="Amidase_2"/>
    <property type="match status" value="1"/>
</dbReference>
<accession>A0A5N6AE06</accession>
<name>A0A5N6AE06_9ACTN</name>
<dbReference type="CDD" id="cd06583">
    <property type="entry name" value="PGRP"/>
    <property type="match status" value="1"/>
</dbReference>
<sequence length="545" mass="57211">MAWAEGWGRATRPTPGRGHPATAKRRSVFRRSAPHRRHGTLALAGVTLAGLLAAAQPAMADPAEAADPINAAFADAADAYQVPRDLLVAVGYGETRLNDHDGAPSHARGYGVMHLVDNPTHRTLDAAAEATGLDAAELRSDTTANIEGGAAVLRAYADELGLTAEERADLDAWYPVVALYGGAEQDATARLYADTVYDLLGDGLSAVVDGGETVAVDPVTVNPERGDYASADVGVLSEDYPPALWAPAHSANYSAGRTQDIDTVVIHVTQGSYAGSISWFQNPASQVSAHYTIRSSDGEVTQSVRDRDTAWHARGGNAYSIGIEHEGWVDEPSWFTDAMYRSSAALTRHLAAEHGIPLDRQHIVGHVEVPGNDHTDPGPHWDWDYYMELVGGDPGEPGPPALDFPTYQTLRDGSTGPQVTALQYLLNQNGQNAGTVDGQFGPATGAAVRGFQTAKGLTADGVVGPRTWTALLSAGSTPTLSQGSSGEAVSRLQRALTAALGETLAIDGQFGPNTAAAVREYQSSRGLGADSIVGPQTWAALQAGR</sequence>
<dbReference type="SUPFAM" id="SSF47090">
    <property type="entry name" value="PGBD-like"/>
    <property type="match status" value="2"/>
</dbReference>
<dbReference type="FunFam" id="3.40.80.10:FF:000006">
    <property type="entry name" value="N-acetylmuramoyl-L-alanine amidase"/>
    <property type="match status" value="1"/>
</dbReference>
<dbReference type="InterPro" id="IPR036366">
    <property type="entry name" value="PGBDSf"/>
</dbReference>
<evidence type="ECO:0000256" key="6">
    <source>
        <dbReference type="SAM" id="MobiDB-lite"/>
    </source>
</evidence>
<reference evidence="8" key="1">
    <citation type="submission" date="2019-10" db="EMBL/GenBank/DDBJ databases">
        <title>Nonomuraea sp. nov., isolated from Phyllanthus amarus.</title>
        <authorList>
            <person name="Klykleung N."/>
            <person name="Tanasupawat S."/>
        </authorList>
    </citation>
    <scope>NUCLEOTIDE SEQUENCE [LARGE SCALE GENOMIC DNA]</scope>
    <source>
        <strain evidence="8">3MP-10</strain>
    </source>
</reference>
<comment type="similarity">
    <text evidence="2">Belongs to the N-acetylmuramoyl-L-alanine amidase 2 family.</text>
</comment>
<dbReference type="SUPFAM" id="SSF55846">
    <property type="entry name" value="N-acetylmuramoyl-L-alanine amidase-like"/>
    <property type="match status" value="1"/>
</dbReference>
<dbReference type="InterPro" id="IPR023346">
    <property type="entry name" value="Lysozyme-like_dom_sf"/>
</dbReference>
<keyword evidence="9" id="KW-1185">Reference proteome</keyword>
<dbReference type="InterPro" id="IPR036365">
    <property type="entry name" value="PGBD-like_sf"/>
</dbReference>
<evidence type="ECO:0000313" key="9">
    <source>
        <dbReference type="Proteomes" id="UP000314251"/>
    </source>
</evidence>
<dbReference type="InterPro" id="IPR036505">
    <property type="entry name" value="Amidase/PGRP_sf"/>
</dbReference>
<dbReference type="SMART" id="SM00644">
    <property type="entry name" value="Ami_2"/>
    <property type="match status" value="1"/>
</dbReference>
<dbReference type="Pfam" id="PF01471">
    <property type="entry name" value="PG_binding_1"/>
    <property type="match status" value="2"/>
</dbReference>
<dbReference type="InterPro" id="IPR051206">
    <property type="entry name" value="NAMLAA_amidase_2"/>
</dbReference>
<protein>
    <recommendedName>
        <fullName evidence="3">N-acetylmuramoyl-L-alanine amidase</fullName>
        <ecNumber evidence="3">3.5.1.28</ecNumber>
    </recommendedName>
</protein>
<evidence type="ECO:0000256" key="3">
    <source>
        <dbReference type="ARBA" id="ARBA00011901"/>
    </source>
</evidence>
<organism evidence="8 9">
    <name type="scientific">Streptomyces mimosae</name>
    <dbReference type="NCBI Taxonomy" id="2586635"/>
    <lineage>
        <taxon>Bacteria</taxon>
        <taxon>Bacillati</taxon>
        <taxon>Actinomycetota</taxon>
        <taxon>Actinomycetes</taxon>
        <taxon>Kitasatosporales</taxon>
        <taxon>Streptomycetaceae</taxon>
        <taxon>Streptomyces</taxon>
    </lineage>
</organism>
<evidence type="ECO:0000256" key="1">
    <source>
        <dbReference type="ARBA" id="ARBA00001561"/>
    </source>
</evidence>
<evidence type="ECO:0000256" key="2">
    <source>
        <dbReference type="ARBA" id="ARBA00007553"/>
    </source>
</evidence>
<gene>
    <name evidence="8" type="ORF">FH607_011590</name>
</gene>
<evidence type="ECO:0000259" key="7">
    <source>
        <dbReference type="SMART" id="SM00644"/>
    </source>
</evidence>
<dbReference type="EMBL" id="VDLY02000006">
    <property type="protein sequence ID" value="KAB8166455.1"/>
    <property type="molecule type" value="Genomic_DNA"/>
</dbReference>
<dbReference type="InterPro" id="IPR002477">
    <property type="entry name" value="Peptidoglycan-bd-like"/>
</dbReference>
<dbReference type="AlphaFoldDB" id="A0A5N6AE06"/>
<evidence type="ECO:0000313" key="8">
    <source>
        <dbReference type="EMBL" id="KAB8166455.1"/>
    </source>
</evidence>
<comment type="catalytic activity">
    <reaction evidence="1">
        <text>Hydrolyzes the link between N-acetylmuramoyl residues and L-amino acid residues in certain cell-wall glycopeptides.</text>
        <dbReference type="EC" id="3.5.1.28"/>
    </reaction>
</comment>
<dbReference type="Gene3D" id="1.10.530.10">
    <property type="match status" value="1"/>
</dbReference>
<evidence type="ECO:0000256" key="5">
    <source>
        <dbReference type="ARBA" id="ARBA00023316"/>
    </source>
</evidence>
<dbReference type="PANTHER" id="PTHR30417">
    <property type="entry name" value="N-ACETYLMURAMOYL-L-ALANINE AMIDASE AMID"/>
    <property type="match status" value="1"/>
</dbReference>
<feature type="compositionally biased region" description="Basic residues" evidence="6">
    <location>
        <begin position="22"/>
        <end position="36"/>
    </location>
</feature>
<dbReference type="PANTHER" id="PTHR30417:SF1">
    <property type="entry name" value="N-ACETYLMURAMOYL-L-ALANINE AMIDASE AMID"/>
    <property type="match status" value="1"/>
</dbReference>
<dbReference type="Gene3D" id="1.10.101.10">
    <property type="entry name" value="PGBD-like superfamily/PGBD"/>
    <property type="match status" value="2"/>
</dbReference>
<dbReference type="Gene3D" id="3.40.80.10">
    <property type="entry name" value="Peptidoglycan recognition protein-like"/>
    <property type="match status" value="1"/>
</dbReference>
<dbReference type="EC" id="3.5.1.28" evidence="3"/>
<comment type="caution">
    <text evidence="8">The sequence shown here is derived from an EMBL/GenBank/DDBJ whole genome shotgun (WGS) entry which is preliminary data.</text>
</comment>
<dbReference type="InterPro" id="IPR002502">
    <property type="entry name" value="Amidase_domain"/>
</dbReference>
<keyword evidence="4" id="KW-0378">Hydrolase</keyword>
<dbReference type="Proteomes" id="UP000314251">
    <property type="component" value="Unassembled WGS sequence"/>
</dbReference>
<dbReference type="GO" id="GO:0009253">
    <property type="term" value="P:peptidoglycan catabolic process"/>
    <property type="evidence" value="ECO:0007669"/>
    <property type="project" value="InterPro"/>
</dbReference>
<keyword evidence="5" id="KW-0961">Cell wall biogenesis/degradation</keyword>
<evidence type="ECO:0000256" key="4">
    <source>
        <dbReference type="ARBA" id="ARBA00022801"/>
    </source>
</evidence>
<dbReference type="GO" id="GO:0071555">
    <property type="term" value="P:cell wall organization"/>
    <property type="evidence" value="ECO:0007669"/>
    <property type="project" value="UniProtKB-KW"/>
</dbReference>
<dbReference type="SUPFAM" id="SSF53955">
    <property type="entry name" value="Lysozyme-like"/>
    <property type="match status" value="1"/>
</dbReference>
<dbReference type="GO" id="GO:0008745">
    <property type="term" value="F:N-acetylmuramoyl-L-alanine amidase activity"/>
    <property type="evidence" value="ECO:0007669"/>
    <property type="project" value="UniProtKB-EC"/>
</dbReference>
<feature type="domain" description="N-acetylmuramoyl-L-alanine amidase" evidence="7">
    <location>
        <begin position="250"/>
        <end position="378"/>
    </location>
</feature>
<proteinExistence type="inferred from homology"/>
<dbReference type="OrthoDB" id="66275at2"/>